<dbReference type="InterPro" id="IPR036390">
    <property type="entry name" value="WH_DNA-bd_sf"/>
</dbReference>
<evidence type="ECO:0000259" key="2">
    <source>
        <dbReference type="Pfam" id="PF03551"/>
    </source>
</evidence>
<keyword evidence="1" id="KW-1133">Transmembrane helix</keyword>
<dbReference type="OrthoDB" id="56053at2157"/>
<feature type="transmembrane region" description="Helical" evidence="1">
    <location>
        <begin position="12"/>
        <end position="28"/>
    </location>
</feature>
<reference evidence="3 4" key="1">
    <citation type="submission" date="2018-05" db="EMBL/GenBank/DDBJ databases">
        <title>Complete Genome Sequences of Extremely Thermoacidophilic, Metal-Mobilizing Type-Strain Members of the Archaeal Family Sulfolobaceae: Acidianus brierleyi DSM-1651T, Acidianus sulfidivorans DSM-18786T, Metallosphaera hakonensis DSM-7519T, and Metallosphaera prunae DSM-10039T.</title>
        <authorList>
            <person name="Counts J.A."/>
            <person name="Kelly R.M."/>
        </authorList>
    </citation>
    <scope>NUCLEOTIDE SEQUENCE [LARGE SCALE GENOMIC DNA]</scope>
    <source>
        <strain evidence="3 4">DSM 1651</strain>
    </source>
</reference>
<sequence length="109" mass="13085">MNYKESPKFMVLKGLLQIIVAYILYRYGDMYGYQIKKKLEEINQKKVPQGLIYVTLKRMVNNGILETYDKEDKKYYRLTEGGKMFLINHIDILKRVDNIIHDILQFMSR</sequence>
<dbReference type="SUPFAM" id="SSF46785">
    <property type="entry name" value="Winged helix' DNA-binding domain"/>
    <property type="match status" value="1"/>
</dbReference>
<evidence type="ECO:0000256" key="1">
    <source>
        <dbReference type="SAM" id="Phobius"/>
    </source>
</evidence>
<proteinExistence type="predicted"/>
<dbReference type="RefSeq" id="WP_110269375.1">
    <property type="nucleotide sequence ID" value="NZ_CP029289.2"/>
</dbReference>
<keyword evidence="4" id="KW-1185">Reference proteome</keyword>
<accession>A0A2U9IBV0</accession>
<dbReference type="PANTHER" id="PTHR33169">
    <property type="entry name" value="PADR-FAMILY TRANSCRIPTIONAL REGULATOR"/>
    <property type="match status" value="1"/>
</dbReference>
<dbReference type="AlphaFoldDB" id="A0A2U9IBV0"/>
<dbReference type="Pfam" id="PF03551">
    <property type="entry name" value="PadR"/>
    <property type="match status" value="1"/>
</dbReference>
<organism evidence="3 4">
    <name type="scientific">Acidianus brierleyi</name>
    <dbReference type="NCBI Taxonomy" id="41673"/>
    <lineage>
        <taxon>Archaea</taxon>
        <taxon>Thermoproteota</taxon>
        <taxon>Thermoprotei</taxon>
        <taxon>Sulfolobales</taxon>
        <taxon>Sulfolobaceae</taxon>
        <taxon>Acidianus</taxon>
    </lineage>
</organism>
<dbReference type="Gene3D" id="1.10.10.10">
    <property type="entry name" value="Winged helix-like DNA-binding domain superfamily/Winged helix DNA-binding domain"/>
    <property type="match status" value="1"/>
</dbReference>
<dbReference type="InterPro" id="IPR005149">
    <property type="entry name" value="Tscrpt_reg_PadR_N"/>
</dbReference>
<dbReference type="KEGG" id="abri:DFR85_01550"/>
<protein>
    <submittedName>
        <fullName evidence="3">PadR family transcriptional regulator</fullName>
    </submittedName>
</protein>
<dbReference type="GeneID" id="36830800"/>
<dbReference type="InterPro" id="IPR036388">
    <property type="entry name" value="WH-like_DNA-bd_sf"/>
</dbReference>
<keyword evidence="1" id="KW-0472">Membrane</keyword>
<dbReference type="EMBL" id="CP029289">
    <property type="protein sequence ID" value="AWR93491.1"/>
    <property type="molecule type" value="Genomic_DNA"/>
</dbReference>
<dbReference type="Proteomes" id="UP000248044">
    <property type="component" value="Chromosome"/>
</dbReference>
<feature type="domain" description="Transcription regulator PadR N-terminal" evidence="2">
    <location>
        <begin position="24"/>
        <end position="85"/>
    </location>
</feature>
<gene>
    <name evidence="3" type="ORF">DFR85_01550</name>
</gene>
<dbReference type="PANTHER" id="PTHR33169:SF14">
    <property type="entry name" value="TRANSCRIPTIONAL REGULATOR RV3488"/>
    <property type="match status" value="1"/>
</dbReference>
<dbReference type="InterPro" id="IPR052509">
    <property type="entry name" value="Metal_resp_DNA-bind_regulator"/>
</dbReference>
<evidence type="ECO:0000313" key="4">
    <source>
        <dbReference type="Proteomes" id="UP000248044"/>
    </source>
</evidence>
<keyword evidence="1" id="KW-0812">Transmembrane</keyword>
<evidence type="ECO:0000313" key="3">
    <source>
        <dbReference type="EMBL" id="AWR93491.1"/>
    </source>
</evidence>
<name>A0A2U9IBV0_9CREN</name>